<name>A0ABV4KEI7_9FLAO</name>
<protein>
    <recommendedName>
        <fullName evidence="3">Immunity protein 50</fullName>
    </recommendedName>
</protein>
<reference evidence="1 2" key="1">
    <citation type="submission" date="2023-05" db="EMBL/GenBank/DDBJ databases">
        <title>Adaptations of aquatic viruses from atmosphere-close ecosystems of the Central Arctic Ocean.</title>
        <authorList>
            <person name="Rahlff J."/>
            <person name="Holmfeldt K."/>
        </authorList>
    </citation>
    <scope>NUCLEOTIDE SEQUENCE [LARGE SCALE GENOMIC DNA]</scope>
    <source>
        <strain evidence="1 2">Arc14</strain>
    </source>
</reference>
<accession>A0ABV4KEI7</accession>
<gene>
    <name evidence="1" type="ORF">QO192_12260</name>
</gene>
<evidence type="ECO:0000313" key="1">
    <source>
        <dbReference type="EMBL" id="MEZ7516054.1"/>
    </source>
</evidence>
<evidence type="ECO:0008006" key="3">
    <source>
        <dbReference type="Google" id="ProtNLM"/>
    </source>
</evidence>
<dbReference type="EMBL" id="JASMRN010000009">
    <property type="protein sequence ID" value="MEZ7516054.1"/>
    <property type="molecule type" value="Genomic_DNA"/>
</dbReference>
<dbReference type="RefSeq" id="WP_371571002.1">
    <property type="nucleotide sequence ID" value="NZ_JASMRN010000009.1"/>
</dbReference>
<proteinExistence type="predicted"/>
<evidence type="ECO:0000313" key="2">
    <source>
        <dbReference type="Proteomes" id="UP001568894"/>
    </source>
</evidence>
<comment type="caution">
    <text evidence="1">The sequence shown here is derived from an EMBL/GenBank/DDBJ whole genome shotgun (WGS) entry which is preliminary data.</text>
</comment>
<dbReference type="Proteomes" id="UP001568894">
    <property type="component" value="Unassembled WGS sequence"/>
</dbReference>
<organism evidence="1 2">
    <name type="scientific">Flavobacterium frigidarium</name>
    <dbReference type="NCBI Taxonomy" id="99286"/>
    <lineage>
        <taxon>Bacteria</taxon>
        <taxon>Pseudomonadati</taxon>
        <taxon>Bacteroidota</taxon>
        <taxon>Flavobacteriia</taxon>
        <taxon>Flavobacteriales</taxon>
        <taxon>Flavobacteriaceae</taxon>
        <taxon>Flavobacterium</taxon>
    </lineage>
</organism>
<sequence length="132" mass="15381">MEELNVIRKIELRIKKDENLEQLFNLASCDYSFSTYFTDEVEKNKLEVNLSCVISNGIDNFFLEWLSNQAGEWSGSLKIFYQDQEKPEMSFVFEHSLIHNFSQSFYVNNEHAQDGYFSGSLRGVVLNGIKMN</sequence>
<keyword evidence="2" id="KW-1185">Reference proteome</keyword>